<reference evidence="3 4" key="1">
    <citation type="submission" date="2018-11" db="EMBL/GenBank/DDBJ databases">
        <authorList>
            <consortium name="Pathogen Informatics"/>
        </authorList>
    </citation>
    <scope>NUCLEOTIDE SEQUENCE [LARGE SCALE GENOMIC DNA]</scope>
</reference>
<keyword evidence="4" id="KW-1185">Reference proteome</keyword>
<dbReference type="InterPro" id="IPR024571">
    <property type="entry name" value="ERAP1-like_C_dom"/>
</dbReference>
<dbReference type="GO" id="GO:0005615">
    <property type="term" value="C:extracellular space"/>
    <property type="evidence" value="ECO:0007669"/>
    <property type="project" value="TreeGrafter"/>
</dbReference>
<protein>
    <recommendedName>
        <fullName evidence="2">ERAP1-like C-terminal domain-containing protein</fullName>
    </recommendedName>
</protein>
<accession>A0A3P7JAU6</accession>
<dbReference type="EMBL" id="UYYB01100182">
    <property type="protein sequence ID" value="VDM77803.1"/>
    <property type="molecule type" value="Genomic_DNA"/>
</dbReference>
<dbReference type="PANTHER" id="PTHR11533">
    <property type="entry name" value="PROTEASE M1 ZINC METALLOPROTEASE"/>
    <property type="match status" value="1"/>
</dbReference>
<feature type="domain" description="ERAP1-like C-terminal" evidence="2">
    <location>
        <begin position="2"/>
        <end position="178"/>
    </location>
</feature>
<feature type="non-terminal residue" evidence="3">
    <location>
        <position position="1"/>
    </location>
</feature>
<dbReference type="Proteomes" id="UP000270094">
    <property type="component" value="Unassembled WGS sequence"/>
</dbReference>
<dbReference type="AlphaFoldDB" id="A0A3P7JAU6"/>
<dbReference type="Pfam" id="PF11838">
    <property type="entry name" value="ERAP1_C"/>
    <property type="match status" value="1"/>
</dbReference>
<name>A0A3P7JAU6_STRVU</name>
<evidence type="ECO:0000313" key="3">
    <source>
        <dbReference type="EMBL" id="VDM77803.1"/>
    </source>
</evidence>
<gene>
    <name evidence="3" type="ORF">SVUK_LOCUS12801</name>
</gene>
<organism evidence="3 4">
    <name type="scientific">Strongylus vulgaris</name>
    <name type="common">Blood worm</name>
    <dbReference type="NCBI Taxonomy" id="40348"/>
    <lineage>
        <taxon>Eukaryota</taxon>
        <taxon>Metazoa</taxon>
        <taxon>Ecdysozoa</taxon>
        <taxon>Nematoda</taxon>
        <taxon>Chromadorea</taxon>
        <taxon>Rhabditida</taxon>
        <taxon>Rhabditina</taxon>
        <taxon>Rhabditomorpha</taxon>
        <taxon>Strongyloidea</taxon>
        <taxon>Strongylidae</taxon>
        <taxon>Strongylus</taxon>
    </lineage>
</organism>
<dbReference type="GO" id="GO:0006508">
    <property type="term" value="P:proteolysis"/>
    <property type="evidence" value="ECO:0007669"/>
    <property type="project" value="TreeGrafter"/>
</dbReference>
<dbReference type="GO" id="GO:0016020">
    <property type="term" value="C:membrane"/>
    <property type="evidence" value="ECO:0007669"/>
    <property type="project" value="TreeGrafter"/>
</dbReference>
<sequence length="189" mass="21109">LLEQAVVEAYCSLGSQECIAKFKNIFGTQVLQKCQSKDAVASQCSTVAAPLRAKTYCYGVREGGESAFNKVKELYKVETVHIEKNILRDALACYNDVVALKELMLLALDRNSSFVRLQDVKSVFTSVSKNPLGAEIILNFLLERWEHIYEGLMPERRSITAIIETAAVTARSQYQIEQAYCGAFNLIDV</sequence>
<dbReference type="OrthoDB" id="5868332at2759"/>
<comment type="similarity">
    <text evidence="1">Belongs to the peptidase M1 family.</text>
</comment>
<dbReference type="Gene3D" id="1.25.50.20">
    <property type="match status" value="1"/>
</dbReference>
<dbReference type="GO" id="GO:0043171">
    <property type="term" value="P:peptide catabolic process"/>
    <property type="evidence" value="ECO:0007669"/>
    <property type="project" value="TreeGrafter"/>
</dbReference>
<dbReference type="GO" id="GO:0005737">
    <property type="term" value="C:cytoplasm"/>
    <property type="evidence" value="ECO:0007669"/>
    <property type="project" value="TreeGrafter"/>
</dbReference>
<evidence type="ECO:0000259" key="2">
    <source>
        <dbReference type="Pfam" id="PF11838"/>
    </source>
</evidence>
<dbReference type="GO" id="GO:0042277">
    <property type="term" value="F:peptide binding"/>
    <property type="evidence" value="ECO:0007669"/>
    <property type="project" value="TreeGrafter"/>
</dbReference>
<evidence type="ECO:0000313" key="4">
    <source>
        <dbReference type="Proteomes" id="UP000270094"/>
    </source>
</evidence>
<dbReference type="GO" id="GO:0008270">
    <property type="term" value="F:zinc ion binding"/>
    <property type="evidence" value="ECO:0007669"/>
    <property type="project" value="TreeGrafter"/>
</dbReference>
<proteinExistence type="inferred from homology"/>
<dbReference type="PANTHER" id="PTHR11533:SF301">
    <property type="entry name" value="AMINOPEPTIDASE"/>
    <property type="match status" value="1"/>
</dbReference>
<dbReference type="InterPro" id="IPR050344">
    <property type="entry name" value="Peptidase_M1_aminopeptidases"/>
</dbReference>
<dbReference type="GO" id="GO:0070006">
    <property type="term" value="F:metalloaminopeptidase activity"/>
    <property type="evidence" value="ECO:0007669"/>
    <property type="project" value="TreeGrafter"/>
</dbReference>
<evidence type="ECO:0000256" key="1">
    <source>
        <dbReference type="ARBA" id="ARBA00010136"/>
    </source>
</evidence>